<evidence type="ECO:0000313" key="2">
    <source>
        <dbReference type="EMBL" id="CAI4219341.1"/>
    </source>
</evidence>
<name>A0A9P1MET1_9PEZI</name>
<dbReference type="PANTHER" id="PTHR42085">
    <property type="entry name" value="F-BOX DOMAIN-CONTAINING PROTEIN"/>
    <property type="match status" value="1"/>
</dbReference>
<keyword evidence="3" id="KW-1185">Reference proteome</keyword>
<comment type="caution">
    <text evidence="2">The sequence shown here is derived from an EMBL/GenBank/DDBJ whole genome shotgun (WGS) entry which is preliminary data.</text>
</comment>
<organism evidence="2 3">
    <name type="scientific">Parascedosporium putredinis</name>
    <dbReference type="NCBI Taxonomy" id="1442378"/>
    <lineage>
        <taxon>Eukaryota</taxon>
        <taxon>Fungi</taxon>
        <taxon>Dikarya</taxon>
        <taxon>Ascomycota</taxon>
        <taxon>Pezizomycotina</taxon>
        <taxon>Sordariomycetes</taxon>
        <taxon>Hypocreomycetidae</taxon>
        <taxon>Microascales</taxon>
        <taxon>Microascaceae</taxon>
        <taxon>Parascedosporium</taxon>
    </lineage>
</organism>
<dbReference type="OrthoDB" id="5413827at2759"/>
<accession>A0A9P1MET1</accession>
<dbReference type="InterPro" id="IPR038883">
    <property type="entry name" value="AN11006-like"/>
</dbReference>
<sequence>MFSGPTHSIEKAEVRVPDNPAFPTTTTSPNTRPVSLLDLPLEIRLQIYSWVHLLHPFQYRELAPGYPAPAVQPYRTAHLPPRPFAYMPTALLLASRQIYHEARGIPYAANEFSFCPIFCSGLAAAAALVGRAAPWQRRSLRYLTLRMGLADALRMLRREWCALTAGLEGARGLRPSLRQQLPKPRFPSHILPMPEMPVFSFAAVEFVAKLTVACAVVGLVRWLVCPPPRDGRVPVALVGARTLVLLTIGVWQLDLGVEVYEQHGPEALPV</sequence>
<reference evidence="2" key="1">
    <citation type="submission" date="2022-11" db="EMBL/GenBank/DDBJ databases">
        <authorList>
            <person name="Scott C."/>
            <person name="Bruce N."/>
        </authorList>
    </citation>
    <scope>NUCLEOTIDE SEQUENCE</scope>
</reference>
<dbReference type="PANTHER" id="PTHR42085:SF2">
    <property type="entry name" value="F-BOX DOMAIN-CONTAINING PROTEIN"/>
    <property type="match status" value="1"/>
</dbReference>
<dbReference type="Proteomes" id="UP000838763">
    <property type="component" value="Unassembled WGS sequence"/>
</dbReference>
<evidence type="ECO:0000256" key="1">
    <source>
        <dbReference type="SAM" id="MobiDB-lite"/>
    </source>
</evidence>
<dbReference type="EMBL" id="CALLCH030000019">
    <property type="protein sequence ID" value="CAI4219341.1"/>
    <property type="molecule type" value="Genomic_DNA"/>
</dbReference>
<proteinExistence type="predicted"/>
<feature type="region of interest" description="Disordered" evidence="1">
    <location>
        <begin position="1"/>
        <end position="29"/>
    </location>
</feature>
<dbReference type="AlphaFoldDB" id="A0A9P1MET1"/>
<gene>
    <name evidence="2" type="ORF">PPNO1_LOCUS8907</name>
</gene>
<protein>
    <submittedName>
        <fullName evidence="2">Uncharacterized protein</fullName>
    </submittedName>
</protein>
<evidence type="ECO:0000313" key="3">
    <source>
        <dbReference type="Proteomes" id="UP000838763"/>
    </source>
</evidence>